<dbReference type="Proteomes" id="UP000327030">
    <property type="component" value="Chromosome 1"/>
</dbReference>
<accession>A0A5P6VQW6</accession>
<evidence type="ECO:0000313" key="1">
    <source>
        <dbReference type="EMBL" id="QFJ55006.1"/>
    </source>
</evidence>
<reference evidence="2" key="1">
    <citation type="submission" date="2019-08" db="EMBL/GenBank/DDBJ databases">
        <title>Complete Genome Sequence of the Polysaccharide-Degrading Rumen Bacterium Pseudobutyrivibrio xylanivorans MA3014.</title>
        <authorList>
            <person name="Palevich N."/>
            <person name="Maclean P.H."/>
            <person name="Kelly W.J."/>
            <person name="Leahy S.C."/>
            <person name="Rakonjac J."/>
            <person name="Attwood G.T."/>
        </authorList>
    </citation>
    <scope>NUCLEOTIDE SEQUENCE [LARGE SCALE GENOMIC DNA]</scope>
    <source>
        <strain evidence="2">MA3014</strain>
    </source>
</reference>
<name>A0A5P6VQW6_PSEXY</name>
<gene>
    <name evidence="1" type="ORF">FXF36_09090</name>
</gene>
<dbReference type="OrthoDB" id="9812605at2"/>
<dbReference type="RefSeq" id="WP_151623458.1">
    <property type="nucleotide sequence ID" value="NZ_CP043028.1"/>
</dbReference>
<dbReference type="KEGG" id="pxv:FXF36_09090"/>
<sequence length="269" mass="31495">MAELFENQLKDFSRQSSKGNQLKWENDGIWYKADYTGYEGLAEFIVSQLLKKSSLSDEEYITYELEKIQYKRSVYNGVRSDNFIKNGEQLITLERLYKLKKGTSLLQAVWHFPEVEDRLDFFVNEVVKLTGLEDFGIYLSKMLTIDAFFLNEDRHMHNIAVLMKDDSSYRLCPIFDNGASLLSDTKMDYPLNGDVFEMVDEVKAKTVCSDFDEQLDAVEKKFGYNIKFSFTKKDVDALLAQADMYPEEVIERVRIIIYQRIRKYGYLFG</sequence>
<evidence type="ECO:0000313" key="2">
    <source>
        <dbReference type="Proteomes" id="UP000327030"/>
    </source>
</evidence>
<dbReference type="Gene3D" id="1.10.1070.20">
    <property type="match status" value="1"/>
</dbReference>
<proteinExistence type="predicted"/>
<organism evidence="1 2">
    <name type="scientific">Pseudobutyrivibrio xylanivorans</name>
    <dbReference type="NCBI Taxonomy" id="185007"/>
    <lineage>
        <taxon>Bacteria</taxon>
        <taxon>Bacillati</taxon>
        <taxon>Bacillota</taxon>
        <taxon>Clostridia</taxon>
        <taxon>Lachnospirales</taxon>
        <taxon>Lachnospiraceae</taxon>
        <taxon>Pseudobutyrivibrio</taxon>
    </lineage>
</organism>
<evidence type="ECO:0008006" key="3">
    <source>
        <dbReference type="Google" id="ProtNLM"/>
    </source>
</evidence>
<dbReference type="EMBL" id="CP043028">
    <property type="protein sequence ID" value="QFJ55006.1"/>
    <property type="molecule type" value="Genomic_DNA"/>
</dbReference>
<protein>
    <recommendedName>
        <fullName evidence="3">HipA-like C-terminal domain-containing protein</fullName>
    </recommendedName>
</protein>
<dbReference type="AlphaFoldDB" id="A0A5P6VQW6"/>